<name>A0A923LD51_9FIRM</name>
<dbReference type="AlphaFoldDB" id="A0A923LD51"/>
<dbReference type="Gene3D" id="2.60.40.3050">
    <property type="match status" value="1"/>
</dbReference>
<organism evidence="5 6">
    <name type="scientific">Anaerosacchariphilus hominis</name>
    <dbReference type="NCBI Taxonomy" id="2763017"/>
    <lineage>
        <taxon>Bacteria</taxon>
        <taxon>Bacillati</taxon>
        <taxon>Bacillota</taxon>
        <taxon>Clostridia</taxon>
        <taxon>Lachnospirales</taxon>
        <taxon>Lachnospiraceae</taxon>
        <taxon>Anaerosacchariphilus</taxon>
    </lineage>
</organism>
<keyword evidence="2" id="KW-0812">Transmembrane</keyword>
<feature type="signal peptide" evidence="3">
    <location>
        <begin position="1"/>
        <end position="34"/>
    </location>
</feature>
<feature type="domain" description="Streptococcal pilin isopeptide linkage" evidence="4">
    <location>
        <begin position="59"/>
        <end position="160"/>
    </location>
</feature>
<protein>
    <submittedName>
        <fullName evidence="5">LPXTG cell wall anchor domain-containing protein</fullName>
    </submittedName>
</protein>
<keyword evidence="2" id="KW-0472">Membrane</keyword>
<evidence type="ECO:0000256" key="2">
    <source>
        <dbReference type="SAM" id="Phobius"/>
    </source>
</evidence>
<keyword evidence="2" id="KW-1133">Transmembrane helix</keyword>
<gene>
    <name evidence="5" type="ORF">H8S44_10245</name>
</gene>
<comment type="caution">
    <text evidence="5">The sequence shown here is derived from an EMBL/GenBank/DDBJ whole genome shotgun (WGS) entry which is preliminary data.</text>
</comment>
<evidence type="ECO:0000256" key="3">
    <source>
        <dbReference type="SAM" id="SignalP"/>
    </source>
</evidence>
<keyword evidence="6" id="KW-1185">Reference proteome</keyword>
<dbReference type="EMBL" id="JACOOR010000005">
    <property type="protein sequence ID" value="MBC5660151.1"/>
    <property type="molecule type" value="Genomic_DNA"/>
</dbReference>
<dbReference type="Proteomes" id="UP000649345">
    <property type="component" value="Unassembled WGS sequence"/>
</dbReference>
<evidence type="ECO:0000313" key="6">
    <source>
        <dbReference type="Proteomes" id="UP000649345"/>
    </source>
</evidence>
<feature type="transmembrane region" description="Helical" evidence="2">
    <location>
        <begin position="192"/>
        <end position="211"/>
    </location>
</feature>
<feature type="chain" id="PRO_5037554695" evidence="3">
    <location>
        <begin position="35"/>
        <end position="224"/>
    </location>
</feature>
<accession>A0A923LD51</accession>
<evidence type="ECO:0000256" key="1">
    <source>
        <dbReference type="SAM" id="MobiDB-lite"/>
    </source>
</evidence>
<dbReference type="RefSeq" id="WP_186873594.1">
    <property type="nucleotide sequence ID" value="NZ_JACOOR010000005.1"/>
</dbReference>
<evidence type="ECO:0000259" key="4">
    <source>
        <dbReference type="Pfam" id="PF12892"/>
    </source>
</evidence>
<evidence type="ECO:0000313" key="5">
    <source>
        <dbReference type="EMBL" id="MBC5660151.1"/>
    </source>
</evidence>
<feature type="region of interest" description="Disordered" evidence="1">
    <location>
        <begin position="161"/>
        <end position="185"/>
    </location>
</feature>
<reference evidence="5" key="1">
    <citation type="submission" date="2020-08" db="EMBL/GenBank/DDBJ databases">
        <title>Genome public.</title>
        <authorList>
            <person name="Liu C."/>
            <person name="Sun Q."/>
        </authorList>
    </citation>
    <scope>NUCLEOTIDE SEQUENCE</scope>
    <source>
        <strain evidence="5">NSJ-68</strain>
    </source>
</reference>
<keyword evidence="3" id="KW-0732">Signal</keyword>
<dbReference type="InterPro" id="IPR038174">
    <property type="entry name" value="Strep_pil_link_sf"/>
</dbReference>
<dbReference type="NCBIfam" id="TIGR03786">
    <property type="entry name" value="strep_pil_rpt"/>
    <property type="match status" value="1"/>
</dbReference>
<dbReference type="InterPro" id="IPR022464">
    <property type="entry name" value="Strep_pil_isopept_link"/>
</dbReference>
<dbReference type="Pfam" id="PF12892">
    <property type="entry name" value="FctA"/>
    <property type="match status" value="1"/>
</dbReference>
<dbReference type="NCBIfam" id="TIGR01167">
    <property type="entry name" value="LPXTG_anchor"/>
    <property type="match status" value="1"/>
</dbReference>
<sequence>MSHKMFQKLEKGLGTVLLLCCCMLFPGFSGNVHAAEYACEVQLPVKIEVSGDNIPGGKDYRVTLEALTPEAPVPEHTTLTRTGAGSMTFGPIRYTKPGDYSYRIRQITDGAERFTYDTVVYRVTVRVTNGENGGLQAQIWAEREGSVGKTTDITFRNQYHAPGQQQEQRKSHHHSGSPVKLQIPKTGDGSPLAAWGALAALALGGILLCGSRIGQRREKSRSLG</sequence>
<proteinExistence type="predicted"/>